<dbReference type="Pfam" id="PF00251">
    <property type="entry name" value="Glyco_hydro_32N"/>
    <property type="match status" value="1"/>
</dbReference>
<dbReference type="AlphaFoldDB" id="A0A143YQT7"/>
<dbReference type="Proteomes" id="UP000242754">
    <property type="component" value="Unassembled WGS sequence"/>
</dbReference>
<keyword evidence="5 8" id="KW-0378">Hydrolase</keyword>
<dbReference type="InterPro" id="IPR051214">
    <property type="entry name" value="GH32_Enzymes"/>
</dbReference>
<comment type="pathway">
    <text evidence="1 9">Glycan biosynthesis; sucrose metabolism.</text>
</comment>
<evidence type="ECO:0000256" key="3">
    <source>
        <dbReference type="ARBA" id="ARBA00012758"/>
    </source>
</evidence>
<evidence type="ECO:0000313" key="13">
    <source>
        <dbReference type="Proteomes" id="UP000242754"/>
    </source>
</evidence>
<dbReference type="GO" id="GO:0005737">
    <property type="term" value="C:cytoplasm"/>
    <property type="evidence" value="ECO:0007669"/>
    <property type="project" value="UniProtKB-SubCell"/>
</dbReference>
<keyword evidence="6 8" id="KW-0326">Glycosidase</keyword>
<accession>A0A143YQT7</accession>
<evidence type="ECO:0000256" key="2">
    <source>
        <dbReference type="ARBA" id="ARBA00009902"/>
    </source>
</evidence>
<dbReference type="SUPFAM" id="SSF75005">
    <property type="entry name" value="Arabinanase/levansucrase/invertase"/>
    <property type="match status" value="1"/>
</dbReference>
<dbReference type="InterPro" id="IPR013320">
    <property type="entry name" value="ConA-like_dom_sf"/>
</dbReference>
<dbReference type="Gene3D" id="2.115.10.20">
    <property type="entry name" value="Glycosyl hydrolase domain, family 43"/>
    <property type="match status" value="1"/>
</dbReference>
<feature type="domain" description="Glycosyl hydrolase family 32 N-terminal" evidence="10">
    <location>
        <begin position="34"/>
        <end position="336"/>
    </location>
</feature>
<evidence type="ECO:0000256" key="5">
    <source>
        <dbReference type="ARBA" id="ARBA00022801"/>
    </source>
</evidence>
<dbReference type="PANTHER" id="PTHR43101:SF1">
    <property type="entry name" value="BETA-FRUCTOSIDASE"/>
    <property type="match status" value="1"/>
</dbReference>
<dbReference type="OrthoDB" id="9759709at2"/>
<comment type="function">
    <text evidence="9">Enables the bacterium to metabolize sucrose as a sole carbon source.</text>
</comment>
<dbReference type="CDD" id="cd18623">
    <property type="entry name" value="GH32_ScrB-like"/>
    <property type="match status" value="1"/>
</dbReference>
<comment type="catalytic activity">
    <reaction evidence="8">
        <text>Hydrolysis of terminal non-reducing beta-D-fructofuranoside residues in beta-D-fructofuranosides.</text>
        <dbReference type="EC" id="3.2.1.26"/>
    </reaction>
</comment>
<evidence type="ECO:0000256" key="9">
    <source>
        <dbReference type="RuleBase" id="RU365015"/>
    </source>
</evidence>
<dbReference type="GO" id="GO:0004564">
    <property type="term" value="F:beta-fructofuranosidase activity"/>
    <property type="evidence" value="ECO:0007669"/>
    <property type="project" value="UniProtKB-EC"/>
</dbReference>
<evidence type="ECO:0000259" key="11">
    <source>
        <dbReference type="Pfam" id="PF08244"/>
    </source>
</evidence>
<evidence type="ECO:0000256" key="6">
    <source>
        <dbReference type="ARBA" id="ARBA00023295"/>
    </source>
</evidence>
<keyword evidence="9" id="KW-0119">Carbohydrate metabolism</keyword>
<dbReference type="EC" id="3.2.1.26" evidence="3 8"/>
<keyword evidence="13" id="KW-1185">Reference proteome</keyword>
<dbReference type="InterPro" id="IPR013148">
    <property type="entry name" value="Glyco_hydro_32_N"/>
</dbReference>
<protein>
    <recommendedName>
        <fullName evidence="4 8">Sucrose-6-phosphate hydrolase</fullName>
        <ecNumber evidence="3 8">3.2.1.26</ecNumber>
    </recommendedName>
    <alternativeName>
        <fullName evidence="7 9">Invertase</fullName>
    </alternativeName>
</protein>
<sequence>MCLTRTNESALIRFVNLKGGVIIIKENPYRNLFHLEPDCGLLNDPNGLIQFQGRYYFFHQWNRFSLDHGYKEWGAFTSSDLNHWDHLGSAVLPDSKEDSDGAYSGSAIEHDNKMYLFYTGNTKNSGIRKTYQRMAYSSNGYTFIKSEKVIETPSGFTEHHRDPKVWQSNGIWWMIVGAQTIDQVGAINLFSSTDLEDWKYEGVFYSAQTLDQMCECPDYFQLGDAEILVVCPQKRTSLLNGNENISSYAGYLVGAFEKNNKCFRPESDIMLIDEGFDFYAPQSFTDEKNRRILVGWMSRMDEAEEKDCPTTAFNYLHCLTIPRELFWENSRLYQRPLEELKSLRKKRITLTKANAKLLSDSGAYELDIQLVNQTTPFEISMNNGNTVIQFDGKSKLVISRLNWVSGQREIKELHIPNLFEIQIFNDASAMEIFMNKGEKVFSMRYFCAEEKREIFYSGLQENGSIDYYSYKEEVE</sequence>
<evidence type="ECO:0000256" key="4">
    <source>
        <dbReference type="ARBA" id="ARBA00019623"/>
    </source>
</evidence>
<dbReference type="Gene3D" id="2.60.120.560">
    <property type="entry name" value="Exo-inulinase, domain 1"/>
    <property type="match status" value="1"/>
</dbReference>
<feature type="domain" description="Glycosyl hydrolase family 32 C-terminal" evidence="11">
    <location>
        <begin position="340"/>
        <end position="454"/>
    </location>
</feature>
<evidence type="ECO:0000313" key="12">
    <source>
        <dbReference type="EMBL" id="CZQ95799.1"/>
    </source>
</evidence>
<organism evidence="12 13">
    <name type="scientific">Trichococcus palustris</name>
    <dbReference type="NCBI Taxonomy" id="140314"/>
    <lineage>
        <taxon>Bacteria</taxon>
        <taxon>Bacillati</taxon>
        <taxon>Bacillota</taxon>
        <taxon>Bacilli</taxon>
        <taxon>Lactobacillales</taxon>
        <taxon>Carnobacteriaceae</taxon>
        <taxon>Trichococcus</taxon>
    </lineage>
</organism>
<dbReference type="STRING" id="140314.SAMN04488076_11176"/>
<dbReference type="EMBL" id="FJNE01000005">
    <property type="protein sequence ID" value="CZQ95799.1"/>
    <property type="molecule type" value="Genomic_DNA"/>
</dbReference>
<dbReference type="PANTHER" id="PTHR43101">
    <property type="entry name" value="BETA-FRUCTOSIDASE"/>
    <property type="match status" value="1"/>
</dbReference>
<dbReference type="InterPro" id="IPR006232">
    <property type="entry name" value="Suc6P_hydrolase"/>
</dbReference>
<evidence type="ECO:0000256" key="1">
    <source>
        <dbReference type="ARBA" id="ARBA00004914"/>
    </source>
</evidence>
<gene>
    <name evidence="12" type="ORF">Tpal_1943</name>
</gene>
<dbReference type="InterPro" id="IPR023296">
    <property type="entry name" value="Glyco_hydro_beta-prop_sf"/>
</dbReference>
<dbReference type="InterPro" id="IPR018053">
    <property type="entry name" value="Glyco_hydro_32_AS"/>
</dbReference>
<dbReference type="InterPro" id="IPR013189">
    <property type="entry name" value="Glyco_hydro_32_C"/>
</dbReference>
<name>A0A143YQT7_9LACT</name>
<dbReference type="PROSITE" id="PS00609">
    <property type="entry name" value="GLYCOSYL_HYDROL_F32"/>
    <property type="match status" value="1"/>
</dbReference>
<evidence type="ECO:0000256" key="7">
    <source>
        <dbReference type="ARBA" id="ARBA00033367"/>
    </source>
</evidence>
<dbReference type="InterPro" id="IPR001362">
    <property type="entry name" value="Glyco_hydro_32"/>
</dbReference>
<proteinExistence type="inferred from homology"/>
<dbReference type="SMART" id="SM00640">
    <property type="entry name" value="Glyco_32"/>
    <property type="match status" value="1"/>
</dbReference>
<dbReference type="SUPFAM" id="SSF49899">
    <property type="entry name" value="Concanavalin A-like lectins/glucanases"/>
    <property type="match status" value="1"/>
</dbReference>
<evidence type="ECO:0000259" key="10">
    <source>
        <dbReference type="Pfam" id="PF00251"/>
    </source>
</evidence>
<reference evidence="12 13" key="1">
    <citation type="submission" date="2016-02" db="EMBL/GenBank/DDBJ databases">
        <authorList>
            <person name="Wen L."/>
            <person name="He K."/>
            <person name="Yang H."/>
        </authorList>
    </citation>
    <scope>NUCLEOTIDE SEQUENCE [LARGE SCALE GENOMIC DNA]</scope>
    <source>
        <strain evidence="12">Trichococcus palustris</strain>
    </source>
</reference>
<keyword evidence="9" id="KW-0963">Cytoplasm</keyword>
<dbReference type="NCBIfam" id="TIGR01322">
    <property type="entry name" value="scrB_fam"/>
    <property type="match status" value="1"/>
</dbReference>
<dbReference type="UniPathway" id="UPA00238"/>
<dbReference type="GO" id="GO:0005985">
    <property type="term" value="P:sucrose metabolic process"/>
    <property type="evidence" value="ECO:0007669"/>
    <property type="project" value="UniProtKB-UniPathway"/>
</dbReference>
<evidence type="ECO:0000256" key="8">
    <source>
        <dbReference type="RuleBase" id="RU362110"/>
    </source>
</evidence>
<dbReference type="Pfam" id="PF08244">
    <property type="entry name" value="Glyco_hydro_32C"/>
    <property type="match status" value="1"/>
</dbReference>
<comment type="similarity">
    <text evidence="2 8">Belongs to the glycosyl hydrolase 32 family.</text>
</comment>
<comment type="subcellular location">
    <subcellularLocation>
        <location evidence="9">Cytoplasm</location>
    </subcellularLocation>
</comment>